<dbReference type="EMBL" id="SRLO01000815">
    <property type="protein sequence ID" value="TNN45948.1"/>
    <property type="molecule type" value="Genomic_DNA"/>
</dbReference>
<reference evidence="2 3" key="1">
    <citation type="submission" date="2019-03" db="EMBL/GenBank/DDBJ databases">
        <title>First draft genome of Liparis tanakae, snailfish: a comprehensive survey of snailfish specific genes.</title>
        <authorList>
            <person name="Kim W."/>
            <person name="Song I."/>
            <person name="Jeong J.-H."/>
            <person name="Kim D."/>
            <person name="Kim S."/>
            <person name="Ryu S."/>
            <person name="Song J.Y."/>
            <person name="Lee S.K."/>
        </authorList>
    </citation>
    <scope>NUCLEOTIDE SEQUENCE [LARGE SCALE GENOMIC DNA]</scope>
    <source>
        <tissue evidence="2">Muscle</tissue>
    </source>
</reference>
<evidence type="ECO:0000256" key="1">
    <source>
        <dbReference type="SAM" id="MobiDB-lite"/>
    </source>
</evidence>
<feature type="compositionally biased region" description="Basic and acidic residues" evidence="1">
    <location>
        <begin position="118"/>
        <end position="127"/>
    </location>
</feature>
<feature type="compositionally biased region" description="Polar residues" evidence="1">
    <location>
        <begin position="30"/>
        <end position="40"/>
    </location>
</feature>
<dbReference type="Proteomes" id="UP000314294">
    <property type="component" value="Unassembled WGS sequence"/>
</dbReference>
<sequence length="165" mass="17583">MGRLSNFINREPWASWAGLRKRGLRKERSSNTGVMWQSGDSVAPSSGGPCPTSSGRERCIYPELGSGRLFLERRQQDGDREYEVEQVEARHTCEAVASCCGTAVIPGRSGAPVRPRPSPRDRVEPRRPPPSIRPPAAGELGEGPDGGVAGNTAARGLGSDSTGES</sequence>
<feature type="region of interest" description="Disordered" evidence="1">
    <location>
        <begin position="22"/>
        <end position="58"/>
    </location>
</feature>
<evidence type="ECO:0000313" key="3">
    <source>
        <dbReference type="Proteomes" id="UP000314294"/>
    </source>
</evidence>
<protein>
    <submittedName>
        <fullName evidence="2">Uncharacterized protein</fullName>
    </submittedName>
</protein>
<comment type="caution">
    <text evidence="2">The sequence shown here is derived from an EMBL/GenBank/DDBJ whole genome shotgun (WGS) entry which is preliminary data.</text>
</comment>
<feature type="compositionally biased region" description="Gly residues" evidence="1">
    <location>
        <begin position="140"/>
        <end position="149"/>
    </location>
</feature>
<feature type="region of interest" description="Disordered" evidence="1">
    <location>
        <begin position="103"/>
        <end position="165"/>
    </location>
</feature>
<evidence type="ECO:0000313" key="2">
    <source>
        <dbReference type="EMBL" id="TNN45948.1"/>
    </source>
</evidence>
<accession>A0A4Z2FXC3</accession>
<dbReference type="AlphaFoldDB" id="A0A4Z2FXC3"/>
<keyword evidence="3" id="KW-1185">Reference proteome</keyword>
<organism evidence="2 3">
    <name type="scientific">Liparis tanakae</name>
    <name type="common">Tanaka's snailfish</name>
    <dbReference type="NCBI Taxonomy" id="230148"/>
    <lineage>
        <taxon>Eukaryota</taxon>
        <taxon>Metazoa</taxon>
        <taxon>Chordata</taxon>
        <taxon>Craniata</taxon>
        <taxon>Vertebrata</taxon>
        <taxon>Euteleostomi</taxon>
        <taxon>Actinopterygii</taxon>
        <taxon>Neopterygii</taxon>
        <taxon>Teleostei</taxon>
        <taxon>Neoteleostei</taxon>
        <taxon>Acanthomorphata</taxon>
        <taxon>Eupercaria</taxon>
        <taxon>Perciformes</taxon>
        <taxon>Cottioidei</taxon>
        <taxon>Cottales</taxon>
        <taxon>Liparidae</taxon>
        <taxon>Liparis</taxon>
    </lineage>
</organism>
<proteinExistence type="predicted"/>
<name>A0A4Z2FXC3_9TELE</name>
<feature type="compositionally biased region" description="Low complexity" evidence="1">
    <location>
        <begin position="44"/>
        <end position="54"/>
    </location>
</feature>
<gene>
    <name evidence="2" type="ORF">EYF80_043829</name>
</gene>